<dbReference type="PANTHER" id="PTHR45586:SF14">
    <property type="entry name" value="TETRATRICOPEPTIDE TPR_2 REPEAT PROTEIN"/>
    <property type="match status" value="1"/>
</dbReference>
<dbReference type="InterPro" id="IPR051012">
    <property type="entry name" value="CellSynth/LPSAsmb/PSIAsmb"/>
</dbReference>
<dbReference type="RefSeq" id="WP_216874383.1">
    <property type="nucleotide sequence ID" value="NZ_JAERQM010000002.1"/>
</dbReference>
<reference evidence="7 8" key="1">
    <citation type="submission" date="2021-01" db="EMBL/GenBank/DDBJ databases">
        <title>Roseomonas sp. nov, a bacterium isolated from an oil production mixture in Yumen Oilfield.</title>
        <authorList>
            <person name="Wu D."/>
        </authorList>
    </citation>
    <scope>NUCLEOTIDE SEQUENCE [LARGE SCALE GENOMIC DNA]</scope>
    <source>
        <strain evidence="7 8">ROY-5-3</strain>
    </source>
</reference>
<evidence type="ECO:0000313" key="8">
    <source>
        <dbReference type="Proteomes" id="UP000689967"/>
    </source>
</evidence>
<dbReference type="PANTHER" id="PTHR45586">
    <property type="entry name" value="TPR REPEAT-CONTAINING PROTEIN PA4667"/>
    <property type="match status" value="1"/>
</dbReference>
<keyword evidence="8" id="KW-1185">Reference proteome</keyword>
<evidence type="ECO:0000256" key="1">
    <source>
        <dbReference type="ARBA" id="ARBA00022729"/>
    </source>
</evidence>
<name>A0ABS6H509_9PROT</name>
<dbReference type="SMART" id="SM00028">
    <property type="entry name" value="TPR"/>
    <property type="match status" value="4"/>
</dbReference>
<dbReference type="Pfam" id="PF14559">
    <property type="entry name" value="TPR_19"/>
    <property type="match status" value="1"/>
</dbReference>
<feature type="repeat" description="TPR" evidence="4">
    <location>
        <begin position="317"/>
        <end position="350"/>
    </location>
</feature>
<dbReference type="PROSITE" id="PS50005">
    <property type="entry name" value="TPR"/>
    <property type="match status" value="1"/>
</dbReference>
<feature type="signal peptide" evidence="5">
    <location>
        <begin position="1"/>
        <end position="20"/>
    </location>
</feature>
<evidence type="ECO:0000259" key="6">
    <source>
        <dbReference type="Pfam" id="PF05420"/>
    </source>
</evidence>
<keyword evidence="2" id="KW-0677">Repeat</keyword>
<dbReference type="Pfam" id="PF05420">
    <property type="entry name" value="BCSC_C"/>
    <property type="match status" value="1"/>
</dbReference>
<evidence type="ECO:0000256" key="4">
    <source>
        <dbReference type="PROSITE-ProRule" id="PRU00339"/>
    </source>
</evidence>
<accession>A0ABS6H509</accession>
<evidence type="ECO:0000256" key="3">
    <source>
        <dbReference type="ARBA" id="ARBA00022803"/>
    </source>
</evidence>
<dbReference type="InterPro" id="IPR008410">
    <property type="entry name" value="BCSC_C"/>
</dbReference>
<proteinExistence type="predicted"/>
<organism evidence="7 8">
    <name type="scientific">Falsiroseomonas oleicola</name>
    <dbReference type="NCBI Taxonomy" id="2801474"/>
    <lineage>
        <taxon>Bacteria</taxon>
        <taxon>Pseudomonadati</taxon>
        <taxon>Pseudomonadota</taxon>
        <taxon>Alphaproteobacteria</taxon>
        <taxon>Acetobacterales</taxon>
        <taxon>Roseomonadaceae</taxon>
        <taxon>Falsiroseomonas</taxon>
    </lineage>
</organism>
<protein>
    <submittedName>
        <fullName evidence="7">BCSC C-terminal domain-containing protein</fullName>
    </submittedName>
</protein>
<keyword evidence="1 5" id="KW-0732">Signal</keyword>
<comment type="caution">
    <text evidence="7">The sequence shown here is derived from an EMBL/GenBank/DDBJ whole genome shotgun (WGS) entry which is preliminary data.</text>
</comment>
<feature type="domain" description="Cellulose synthase operon C C-terminal" evidence="6">
    <location>
        <begin position="912"/>
        <end position="1246"/>
    </location>
</feature>
<evidence type="ECO:0000313" key="7">
    <source>
        <dbReference type="EMBL" id="MBU8543770.1"/>
    </source>
</evidence>
<dbReference type="Proteomes" id="UP000689967">
    <property type="component" value="Unassembled WGS sequence"/>
</dbReference>
<gene>
    <name evidence="7" type="ORF">JJQ90_08635</name>
</gene>
<evidence type="ECO:0000256" key="5">
    <source>
        <dbReference type="SAM" id="SignalP"/>
    </source>
</evidence>
<keyword evidence="3 4" id="KW-0802">TPR repeat</keyword>
<sequence length="1246" mass="129643">MGPRLPLALIATLAATSAWAQGEAPAAAPAPAAAAPSGSPAITILIRQAERLIAQNQLALASAAIERALAAEPQNPSALATAARLELARGNRDAAASYLARLQRTGAVTQLAAVEDAVRAATLDRNALEEARQLAQDGRAAAAVQRYRAVFGNRPPPEEFATEYYQAMAGAPTTRAEGLRNLGRIADQPEADVWARLAYAQSLTFDPATRLQGIERLRALAEVPAVAVDARRAWSTAIGFAAGDPAMRPQAEAFLRRFPGDAAMTERLAAMREAPAPAAADPDALARQQAFQRLEAGALGDSAQRFEALLRDNPRDADALGGLGIIRLREGNQAQARDLLERAIAANPAGAAQWQRALDAASFGSEVAAARAALRRGALEEAGIEGRRAALRDVEDRSDAEAVLGEIALRRGDAPGAEARFRAALARRPGLPSAQAGLNAALRAQNRGGEVVAAPRQEAVPRGEPAGGTAPAPAAASRFRNEAARAADPAAAAALLRNAVAAAPDDPWIRLDLARALRRQGRGAEGRALVEELAGRLMTPDATYAAALMAEEDGRPADADAFLSRIPAARRSTDMQRLAVRIRSQRDVAAAVALMAASPLDGRTRLLTIAARPDPTGATAAAVIRAFGEAGDRPGAGEAARVAAIANRTQTPARVAIAGALLSAGLEPEAVALAAEIEAGGVSPAVQRDLAALRGGAAIRAADRLNEAGDQAGAFERLRPALASGDNPAAQLALARLYITARQPAEALRIAETLLARDPRNVETRRAAIEAAIAAGDRQRAAQLLAEGRTAMPGDARMLLLEARVARDAGDGDAARRALESASRQRAVELGVGGRGSAAATPSGMANPFGPSAVARTGAPPDPLAREIERELAALRDDVGPSLAAVAHGRMRSGDDGLDKLSELSTRLEGVAAVPAVGGRLTAYAEPTTIDAGSVANSRQARQRFGTSILNGAGTLPAPTDSGASGVAVGLAYRRGDWLRFDVGSTPIGFQTSNIVGGAELAPELTAGGLRLRMTAERRGMNDSLLSWSGVTDPRTGTSWGPVLRTGGRAQLEFPIGNGYGYVGGGYSMLDGSGVVSNSRIEGGAGVSIPVWRQGEGELRTGLDLVYLAYERNLRYFTLGHGGYFSPQQYTALNIPVDYRGRSGDLSYRVGATIGYAAWREDSAPVFPNDSNLQGQLASMAEATAGTADAVLANYRSQSSAGAVGGVRAEMDYALNTNLSIGAGLNYDKASDFDETRFQLRLRNRF</sequence>
<dbReference type="InterPro" id="IPR019734">
    <property type="entry name" value="TPR_rpt"/>
</dbReference>
<evidence type="ECO:0000256" key="2">
    <source>
        <dbReference type="ARBA" id="ARBA00022737"/>
    </source>
</evidence>
<feature type="chain" id="PRO_5045444089" evidence="5">
    <location>
        <begin position="21"/>
        <end position="1246"/>
    </location>
</feature>
<dbReference type="EMBL" id="JAERQM010000002">
    <property type="protein sequence ID" value="MBU8543770.1"/>
    <property type="molecule type" value="Genomic_DNA"/>
</dbReference>